<evidence type="ECO:0000313" key="5">
    <source>
        <dbReference type="Proteomes" id="UP000036987"/>
    </source>
</evidence>
<dbReference type="SUPFAM" id="SSF57850">
    <property type="entry name" value="RING/U-box"/>
    <property type="match status" value="1"/>
</dbReference>
<dbReference type="EMBL" id="LFYR01000661">
    <property type="protein sequence ID" value="KMZ71750.1"/>
    <property type="molecule type" value="Genomic_DNA"/>
</dbReference>
<keyword evidence="5" id="KW-1185">Reference proteome</keyword>
<dbReference type="Gene3D" id="3.30.40.10">
    <property type="entry name" value="Zinc/RING finger domain, C3HC4 (zinc finger)"/>
    <property type="match status" value="1"/>
</dbReference>
<accession>A0A0K9PU45</accession>
<dbReference type="OrthoDB" id="1938835at2759"/>
<feature type="region of interest" description="Disordered" evidence="2">
    <location>
        <begin position="48"/>
        <end position="90"/>
    </location>
</feature>
<name>A0A0K9PU45_ZOSMR</name>
<gene>
    <name evidence="4" type="ORF">ZOSMA_176G00290</name>
</gene>
<dbReference type="AlphaFoldDB" id="A0A0K9PU45"/>
<dbReference type="PROSITE" id="PS50089">
    <property type="entry name" value="ZF_RING_2"/>
    <property type="match status" value="1"/>
</dbReference>
<feature type="compositionally biased region" description="Polar residues" evidence="2">
    <location>
        <begin position="50"/>
        <end position="66"/>
    </location>
</feature>
<feature type="compositionally biased region" description="Low complexity" evidence="2">
    <location>
        <begin position="154"/>
        <end position="165"/>
    </location>
</feature>
<dbReference type="InterPro" id="IPR001841">
    <property type="entry name" value="Znf_RING"/>
</dbReference>
<dbReference type="GO" id="GO:0008270">
    <property type="term" value="F:zinc ion binding"/>
    <property type="evidence" value="ECO:0007669"/>
    <property type="project" value="UniProtKB-KW"/>
</dbReference>
<dbReference type="OMA" id="SWSMHAF"/>
<dbReference type="Proteomes" id="UP000036987">
    <property type="component" value="Unassembled WGS sequence"/>
</dbReference>
<comment type="caution">
    <text evidence="4">The sequence shown here is derived from an EMBL/GenBank/DDBJ whole genome shotgun (WGS) entry which is preliminary data.</text>
</comment>
<keyword evidence="1" id="KW-0862">Zinc</keyword>
<protein>
    <recommendedName>
        <fullName evidence="3">RING-type domain-containing protein</fullName>
    </recommendedName>
</protein>
<sequence length="419" mass="45882">MGANCCIAIRNDKSSSTTRGVEAPIHRTIRYSPSWNFRCDNRTHIEDIVDSQSPRSHENSGSIGSENKSRLDSETDCISDGENSFGSPKSYESLNHQVSFSNKKYVETGTSVGRNSITEENDLIKPLNKSNHSSSMPLAILSSTLSSREGEVDPSSSCSHSPVPSNLTSFRKARCLPGYSLSRQISDMNNLTGTKQSLVPPACSGDFTTGRSHSHGSSPDEWSLRMFSELVASSQKDRLSFDNENIPFGHNKITRISNHAVSPPPSDVSTCGICSRPLKERSLLKIIELSVVSVLACGHVYHAECLDNVSSEDDRFDPSCPICTNGGKEIIKLLLKKAEIKARSISDKDLNNDFQRDHQQKGYGQSGKGQKMGMTSSLKKSLSKPFLRRHFSIGSGSPSHLHSLSVSGEGLRKKGFWAR</sequence>
<dbReference type="SMART" id="SM00184">
    <property type="entry name" value="RING"/>
    <property type="match status" value="1"/>
</dbReference>
<feature type="region of interest" description="Disordered" evidence="2">
    <location>
        <begin position="145"/>
        <end position="165"/>
    </location>
</feature>
<evidence type="ECO:0000259" key="3">
    <source>
        <dbReference type="PROSITE" id="PS50089"/>
    </source>
</evidence>
<dbReference type="PANTHER" id="PTHR31150">
    <property type="entry name" value="EXPRESSED PROTEIN"/>
    <property type="match status" value="1"/>
</dbReference>
<dbReference type="PANTHER" id="PTHR31150:SF32">
    <property type="entry name" value="RING_U-BOX SUPERFAMILY PROTEIN"/>
    <property type="match status" value="1"/>
</dbReference>
<evidence type="ECO:0000256" key="1">
    <source>
        <dbReference type="PROSITE-ProRule" id="PRU00175"/>
    </source>
</evidence>
<organism evidence="4 5">
    <name type="scientific">Zostera marina</name>
    <name type="common">Eelgrass</name>
    <dbReference type="NCBI Taxonomy" id="29655"/>
    <lineage>
        <taxon>Eukaryota</taxon>
        <taxon>Viridiplantae</taxon>
        <taxon>Streptophyta</taxon>
        <taxon>Embryophyta</taxon>
        <taxon>Tracheophyta</taxon>
        <taxon>Spermatophyta</taxon>
        <taxon>Magnoliopsida</taxon>
        <taxon>Liliopsida</taxon>
        <taxon>Zosteraceae</taxon>
        <taxon>Zostera</taxon>
    </lineage>
</organism>
<dbReference type="InterPro" id="IPR013083">
    <property type="entry name" value="Znf_RING/FYVE/PHD"/>
</dbReference>
<feature type="compositionally biased region" description="Polar residues" evidence="2">
    <location>
        <begin position="81"/>
        <end position="90"/>
    </location>
</feature>
<feature type="domain" description="RING-type" evidence="3">
    <location>
        <begin position="271"/>
        <end position="324"/>
    </location>
</feature>
<keyword evidence="1" id="KW-0863">Zinc-finger</keyword>
<evidence type="ECO:0000256" key="2">
    <source>
        <dbReference type="SAM" id="MobiDB-lite"/>
    </source>
</evidence>
<feature type="region of interest" description="Disordered" evidence="2">
    <location>
        <begin position="352"/>
        <end position="375"/>
    </location>
</feature>
<keyword evidence="1" id="KW-0479">Metal-binding</keyword>
<proteinExistence type="predicted"/>
<reference evidence="5" key="1">
    <citation type="journal article" date="2016" name="Nature">
        <title>The genome of the seagrass Zostera marina reveals angiosperm adaptation to the sea.</title>
        <authorList>
            <person name="Olsen J.L."/>
            <person name="Rouze P."/>
            <person name="Verhelst B."/>
            <person name="Lin Y.-C."/>
            <person name="Bayer T."/>
            <person name="Collen J."/>
            <person name="Dattolo E."/>
            <person name="De Paoli E."/>
            <person name="Dittami S."/>
            <person name="Maumus F."/>
            <person name="Michel G."/>
            <person name="Kersting A."/>
            <person name="Lauritano C."/>
            <person name="Lohaus R."/>
            <person name="Toepel M."/>
            <person name="Tonon T."/>
            <person name="Vanneste K."/>
            <person name="Amirebrahimi M."/>
            <person name="Brakel J."/>
            <person name="Bostroem C."/>
            <person name="Chovatia M."/>
            <person name="Grimwood J."/>
            <person name="Jenkins J.W."/>
            <person name="Jueterbock A."/>
            <person name="Mraz A."/>
            <person name="Stam W.T."/>
            <person name="Tice H."/>
            <person name="Bornberg-Bauer E."/>
            <person name="Green P.J."/>
            <person name="Pearson G.A."/>
            <person name="Procaccini G."/>
            <person name="Duarte C.M."/>
            <person name="Schmutz J."/>
            <person name="Reusch T.B.H."/>
            <person name="Van de Peer Y."/>
        </authorList>
    </citation>
    <scope>NUCLEOTIDE SEQUENCE [LARGE SCALE GENOMIC DNA]</scope>
    <source>
        <strain evidence="5">cv. Finnish</strain>
    </source>
</reference>
<dbReference type="Pfam" id="PF13639">
    <property type="entry name" value="zf-RING_2"/>
    <property type="match status" value="1"/>
</dbReference>
<evidence type="ECO:0000313" key="4">
    <source>
        <dbReference type="EMBL" id="KMZ71750.1"/>
    </source>
</evidence>